<keyword evidence="3" id="KW-1185">Reference proteome</keyword>
<reference evidence="2" key="1">
    <citation type="submission" date="2021-02" db="EMBL/GenBank/DDBJ databases">
        <title>First Annotated Genome of the Yellow-green Alga Tribonema minus.</title>
        <authorList>
            <person name="Mahan K.M."/>
        </authorList>
    </citation>
    <scope>NUCLEOTIDE SEQUENCE</scope>
    <source>
        <strain evidence="2">UTEX B ZZ1240</strain>
    </source>
</reference>
<name>A0A835Z8W2_9STRA</name>
<organism evidence="2 3">
    <name type="scientific">Tribonema minus</name>
    <dbReference type="NCBI Taxonomy" id="303371"/>
    <lineage>
        <taxon>Eukaryota</taxon>
        <taxon>Sar</taxon>
        <taxon>Stramenopiles</taxon>
        <taxon>Ochrophyta</taxon>
        <taxon>PX clade</taxon>
        <taxon>Xanthophyceae</taxon>
        <taxon>Tribonematales</taxon>
        <taxon>Tribonemataceae</taxon>
        <taxon>Tribonema</taxon>
    </lineage>
</organism>
<dbReference type="EMBL" id="JAFCMP010000096">
    <property type="protein sequence ID" value="KAG5187070.1"/>
    <property type="molecule type" value="Genomic_DNA"/>
</dbReference>
<sequence length="204" mass="21495">MERTGHAPPAVRALLPLLLQSPLVALTLVADAAAQPPRGWRRPASADVWYTEEQEAAMMAHNGTRLFASALPGGDAAALPDGTVVVHMVQMLRVLVDGAPPADDTAVLLARDGCLDPLDGVHFMVGTSEYRSVTGVPLPSATVSMPWACGARRHLTVAVPNIVGAWLGGVGAAQPKRERAAYVVTEDLYVDALRDERQSSFVGG</sequence>
<feature type="signal peptide" evidence="1">
    <location>
        <begin position="1"/>
        <end position="34"/>
    </location>
</feature>
<comment type="caution">
    <text evidence="2">The sequence shown here is derived from an EMBL/GenBank/DDBJ whole genome shotgun (WGS) entry which is preliminary data.</text>
</comment>
<dbReference type="Proteomes" id="UP000664859">
    <property type="component" value="Unassembled WGS sequence"/>
</dbReference>
<feature type="chain" id="PRO_5032816032" evidence="1">
    <location>
        <begin position="35"/>
        <end position="204"/>
    </location>
</feature>
<evidence type="ECO:0000313" key="3">
    <source>
        <dbReference type="Proteomes" id="UP000664859"/>
    </source>
</evidence>
<keyword evidence="1" id="KW-0732">Signal</keyword>
<dbReference type="AlphaFoldDB" id="A0A835Z8W2"/>
<evidence type="ECO:0000256" key="1">
    <source>
        <dbReference type="SAM" id="SignalP"/>
    </source>
</evidence>
<evidence type="ECO:0000313" key="2">
    <source>
        <dbReference type="EMBL" id="KAG5187070.1"/>
    </source>
</evidence>
<proteinExistence type="predicted"/>
<gene>
    <name evidence="2" type="ORF">JKP88DRAFT_288346</name>
</gene>
<accession>A0A835Z8W2</accession>
<protein>
    <submittedName>
        <fullName evidence="2">Uncharacterized protein</fullName>
    </submittedName>
</protein>